<dbReference type="KEGG" id="plia:E4191_06930"/>
<name>A0A4P7HK42_9RHOB</name>
<dbReference type="EMBL" id="CP038439">
    <property type="protein sequence ID" value="QBX34476.1"/>
    <property type="molecule type" value="Genomic_DNA"/>
</dbReference>
<evidence type="ECO:0000313" key="3">
    <source>
        <dbReference type="Proteomes" id="UP000296374"/>
    </source>
</evidence>
<accession>A0A4P7HK42</accession>
<proteinExistence type="predicted"/>
<gene>
    <name evidence="2" type="ORF">E4191_06930</name>
</gene>
<feature type="compositionally biased region" description="Low complexity" evidence="1">
    <location>
        <begin position="66"/>
        <end position="83"/>
    </location>
</feature>
<reference evidence="3" key="1">
    <citation type="submission" date="2019-03" db="EMBL/GenBank/DDBJ databases">
        <authorList>
            <person name="Li J."/>
        </authorList>
    </citation>
    <scope>NUCLEOTIDE SEQUENCE [LARGE SCALE GENOMIC DNA]</scope>
    <source>
        <strain evidence="3">2251</strain>
    </source>
</reference>
<feature type="compositionally biased region" description="Pro residues" evidence="1">
    <location>
        <begin position="184"/>
        <end position="193"/>
    </location>
</feature>
<feature type="region of interest" description="Disordered" evidence="1">
    <location>
        <begin position="54"/>
        <end position="214"/>
    </location>
</feature>
<feature type="compositionally biased region" description="Low complexity" evidence="1">
    <location>
        <begin position="194"/>
        <end position="205"/>
    </location>
</feature>
<dbReference type="Proteomes" id="UP000296374">
    <property type="component" value="Chromosome"/>
</dbReference>
<sequence length="214" mass="21214">MARGFLTGLVHGGMLGAVVLAGLSLLAPLPVANPALGVASEAVETRDPLSVGLPAGSEFGRGGDIAPRLPAPTAASPRASSEPVAVPAPRTEPAPVAVTGDNIRPEIAGDGRMPAPSPPRDADAAPLLTLPGAAPAARVDGTRAAPRPDPGPGRDALPRIAIDAATPEPAPTLPAVAPDSAPLPALPPAPALPAPALDLSLPPDLTDLRRLERN</sequence>
<organism evidence="2 3">
    <name type="scientific">Paracoccus liaowanqingii</name>
    <dbReference type="NCBI Taxonomy" id="2560053"/>
    <lineage>
        <taxon>Bacteria</taxon>
        <taxon>Pseudomonadati</taxon>
        <taxon>Pseudomonadota</taxon>
        <taxon>Alphaproteobacteria</taxon>
        <taxon>Rhodobacterales</taxon>
        <taxon>Paracoccaceae</taxon>
        <taxon>Paracoccus</taxon>
    </lineage>
</organism>
<evidence type="ECO:0000313" key="2">
    <source>
        <dbReference type="EMBL" id="QBX34476.1"/>
    </source>
</evidence>
<protein>
    <submittedName>
        <fullName evidence="2">Uncharacterized protein</fullName>
    </submittedName>
</protein>
<dbReference type="AlphaFoldDB" id="A0A4P7HK42"/>
<evidence type="ECO:0000256" key="1">
    <source>
        <dbReference type="SAM" id="MobiDB-lite"/>
    </source>
</evidence>
<feature type="compositionally biased region" description="Low complexity" evidence="1">
    <location>
        <begin position="124"/>
        <end position="137"/>
    </location>
</feature>
<dbReference type="RefSeq" id="WP_135312765.1">
    <property type="nucleotide sequence ID" value="NZ_CP038439.1"/>
</dbReference>
<feature type="compositionally biased region" description="Low complexity" evidence="1">
    <location>
        <begin position="153"/>
        <end position="183"/>
    </location>
</feature>